<comment type="subcellular location">
    <subcellularLocation>
        <location evidence="1">Cell membrane</location>
        <topology evidence="1">Multi-pass membrane protein</topology>
    </subcellularLocation>
</comment>
<comment type="similarity">
    <text evidence="8">Belongs to the anion channel-forming bestrophin (TC 1.A.46) family.</text>
</comment>
<keyword evidence="6" id="KW-0406">Ion transport</keyword>
<dbReference type="PANTHER" id="PTHR33281">
    <property type="entry name" value="UPF0187 PROTEIN YNEE"/>
    <property type="match status" value="1"/>
</dbReference>
<gene>
    <name evidence="10" type="ORF">K239x_22260</name>
</gene>
<keyword evidence="4 9" id="KW-0812">Transmembrane</keyword>
<feature type="transmembrane region" description="Helical" evidence="9">
    <location>
        <begin position="267"/>
        <end position="284"/>
    </location>
</feature>
<dbReference type="AlphaFoldDB" id="A0A517NT14"/>
<protein>
    <submittedName>
        <fullName evidence="10">Bestrophin, RFP-TM, chloride channel</fullName>
    </submittedName>
</protein>
<evidence type="ECO:0000256" key="4">
    <source>
        <dbReference type="ARBA" id="ARBA00022692"/>
    </source>
</evidence>
<evidence type="ECO:0000256" key="1">
    <source>
        <dbReference type="ARBA" id="ARBA00004651"/>
    </source>
</evidence>
<evidence type="ECO:0000256" key="6">
    <source>
        <dbReference type="ARBA" id="ARBA00023065"/>
    </source>
</evidence>
<evidence type="ECO:0000256" key="2">
    <source>
        <dbReference type="ARBA" id="ARBA00022448"/>
    </source>
</evidence>
<organism evidence="10 11">
    <name type="scientific">Stieleria marina</name>
    <dbReference type="NCBI Taxonomy" id="1930275"/>
    <lineage>
        <taxon>Bacteria</taxon>
        <taxon>Pseudomonadati</taxon>
        <taxon>Planctomycetota</taxon>
        <taxon>Planctomycetia</taxon>
        <taxon>Pirellulales</taxon>
        <taxon>Pirellulaceae</taxon>
        <taxon>Stieleria</taxon>
    </lineage>
</organism>
<dbReference type="GO" id="GO:0005254">
    <property type="term" value="F:chloride channel activity"/>
    <property type="evidence" value="ECO:0007669"/>
    <property type="project" value="InterPro"/>
</dbReference>
<dbReference type="Proteomes" id="UP000319817">
    <property type="component" value="Chromosome"/>
</dbReference>
<evidence type="ECO:0000313" key="10">
    <source>
        <dbReference type="EMBL" id="QDT10270.1"/>
    </source>
</evidence>
<sequence>MYTRRNIRWNVIYQFAFWPVIAFTLWNLVVVAAFTWMLRGGHNISLPIAPLGTIGVAVAFYIGFKNNQSYDRNWEARKIWGGIVNCSRAFANQVLSYISAAHSEQPFDEAELADLHRTIIYRHLAWMHALRFQLRRRTPSGFDPKGAARFFMQETDLDAMRDQLCQLLSEKELTVVCDQVNSATQILRLQTDHLQQVIERDRLTDEFRYIALMANVTEMYALQGKCERIKNTPFPRQYAYFSNLFTWIFIVLLPFGIVGEFASRGDAMVWLAVPFTTIVGWIFFTMETVGDASEDPFENFINDVPMTALCRTVEIDLRQMMSEKDVPEPLKPVSDILM</sequence>
<keyword evidence="3" id="KW-1003">Cell membrane</keyword>
<dbReference type="GO" id="GO:0005886">
    <property type="term" value="C:plasma membrane"/>
    <property type="evidence" value="ECO:0007669"/>
    <property type="project" value="UniProtKB-SubCell"/>
</dbReference>
<keyword evidence="5 9" id="KW-1133">Transmembrane helix</keyword>
<evidence type="ECO:0000256" key="8">
    <source>
        <dbReference type="ARBA" id="ARBA00034708"/>
    </source>
</evidence>
<feature type="transmembrane region" description="Helical" evidence="9">
    <location>
        <begin position="44"/>
        <end position="64"/>
    </location>
</feature>
<dbReference type="EMBL" id="CP036526">
    <property type="protein sequence ID" value="QDT10270.1"/>
    <property type="molecule type" value="Genomic_DNA"/>
</dbReference>
<evidence type="ECO:0000256" key="9">
    <source>
        <dbReference type="SAM" id="Phobius"/>
    </source>
</evidence>
<reference evidence="10 11" key="1">
    <citation type="submission" date="2019-02" db="EMBL/GenBank/DDBJ databases">
        <title>Deep-cultivation of Planctomycetes and their phenomic and genomic characterization uncovers novel biology.</title>
        <authorList>
            <person name="Wiegand S."/>
            <person name="Jogler M."/>
            <person name="Boedeker C."/>
            <person name="Pinto D."/>
            <person name="Vollmers J."/>
            <person name="Rivas-Marin E."/>
            <person name="Kohn T."/>
            <person name="Peeters S.H."/>
            <person name="Heuer A."/>
            <person name="Rast P."/>
            <person name="Oberbeckmann S."/>
            <person name="Bunk B."/>
            <person name="Jeske O."/>
            <person name="Meyerdierks A."/>
            <person name="Storesund J.E."/>
            <person name="Kallscheuer N."/>
            <person name="Luecker S."/>
            <person name="Lage O.M."/>
            <person name="Pohl T."/>
            <person name="Merkel B.J."/>
            <person name="Hornburger P."/>
            <person name="Mueller R.-W."/>
            <person name="Bruemmer F."/>
            <person name="Labrenz M."/>
            <person name="Spormann A.M."/>
            <person name="Op den Camp H."/>
            <person name="Overmann J."/>
            <person name="Amann R."/>
            <person name="Jetten M.S.M."/>
            <person name="Mascher T."/>
            <person name="Medema M.H."/>
            <person name="Devos D.P."/>
            <person name="Kaster A.-K."/>
            <person name="Ovreas L."/>
            <person name="Rohde M."/>
            <person name="Galperin M.Y."/>
            <person name="Jogler C."/>
        </authorList>
    </citation>
    <scope>NUCLEOTIDE SEQUENCE [LARGE SCALE GENOMIC DNA]</scope>
    <source>
        <strain evidence="10 11">K23_9</strain>
    </source>
</reference>
<accession>A0A517NT14</accession>
<dbReference type="PANTHER" id="PTHR33281:SF19">
    <property type="entry name" value="VOLTAGE-DEPENDENT ANION CHANNEL-FORMING PROTEIN YNEE"/>
    <property type="match status" value="1"/>
</dbReference>
<feature type="transmembrane region" description="Helical" evidence="9">
    <location>
        <begin position="12"/>
        <end position="38"/>
    </location>
</feature>
<evidence type="ECO:0000313" key="11">
    <source>
        <dbReference type="Proteomes" id="UP000319817"/>
    </source>
</evidence>
<dbReference type="Pfam" id="PF25539">
    <property type="entry name" value="Bestrophin_2"/>
    <property type="match status" value="1"/>
</dbReference>
<proteinExistence type="inferred from homology"/>
<evidence type="ECO:0000256" key="7">
    <source>
        <dbReference type="ARBA" id="ARBA00023136"/>
    </source>
</evidence>
<keyword evidence="11" id="KW-1185">Reference proteome</keyword>
<name>A0A517NT14_9BACT</name>
<evidence type="ECO:0000256" key="5">
    <source>
        <dbReference type="ARBA" id="ARBA00022989"/>
    </source>
</evidence>
<evidence type="ECO:0000256" key="3">
    <source>
        <dbReference type="ARBA" id="ARBA00022475"/>
    </source>
</evidence>
<keyword evidence="2" id="KW-0813">Transport</keyword>
<feature type="transmembrane region" description="Helical" evidence="9">
    <location>
        <begin position="238"/>
        <end position="261"/>
    </location>
</feature>
<dbReference type="InterPro" id="IPR044669">
    <property type="entry name" value="YneE/VCCN1/2-like"/>
</dbReference>
<dbReference type="RefSeq" id="WP_145417773.1">
    <property type="nucleotide sequence ID" value="NZ_CP036526.1"/>
</dbReference>
<keyword evidence="7 9" id="KW-0472">Membrane</keyword>
<dbReference type="OrthoDB" id="445589at2"/>